<organism evidence="5 6">
    <name type="scientific">Metallumcola ferriviriculae</name>
    <dbReference type="NCBI Taxonomy" id="3039180"/>
    <lineage>
        <taxon>Bacteria</taxon>
        <taxon>Bacillati</taxon>
        <taxon>Bacillota</taxon>
        <taxon>Clostridia</taxon>
        <taxon>Neomoorellales</taxon>
        <taxon>Desulfitibacteraceae</taxon>
        <taxon>Metallumcola</taxon>
    </lineage>
</organism>
<sequence>MDIRVIEERLRRLNKCVGKVQNYSQMTLQDYQEDENVQDIVERNLQLSIQCCIDIGSYIISRQRLKVPDDEENVFVILGENQVISNELAQKVKGMIKFRNILVHDYLEIDSIRVHKIITNGLRDFDQFAKEVIGYL</sequence>
<dbReference type="InterPro" id="IPR008201">
    <property type="entry name" value="HepT-like"/>
</dbReference>
<dbReference type="KEGG" id="dbc:MFMK1_003115"/>
<evidence type="ECO:0000256" key="2">
    <source>
        <dbReference type="ARBA" id="ARBA00022722"/>
    </source>
</evidence>
<evidence type="ECO:0000256" key="3">
    <source>
        <dbReference type="ARBA" id="ARBA00022801"/>
    </source>
</evidence>
<dbReference type="InterPro" id="IPR037038">
    <property type="entry name" value="HepT-like_sf"/>
</dbReference>
<dbReference type="PANTHER" id="PTHR33397:SF5">
    <property type="entry name" value="RNASE YUTE-RELATED"/>
    <property type="match status" value="1"/>
</dbReference>
<keyword evidence="1" id="KW-1277">Toxin-antitoxin system</keyword>
<dbReference type="RefSeq" id="WP_366922642.1">
    <property type="nucleotide sequence ID" value="NZ_CP121694.1"/>
</dbReference>
<dbReference type="PANTHER" id="PTHR33397">
    <property type="entry name" value="UPF0331 PROTEIN YUTE"/>
    <property type="match status" value="1"/>
</dbReference>
<evidence type="ECO:0000313" key="6">
    <source>
        <dbReference type="Proteomes" id="UP001329915"/>
    </source>
</evidence>
<dbReference type="EMBL" id="CP121694">
    <property type="protein sequence ID" value="WRO23259.1"/>
    <property type="molecule type" value="Genomic_DNA"/>
</dbReference>
<evidence type="ECO:0000313" key="5">
    <source>
        <dbReference type="EMBL" id="WRO23259.1"/>
    </source>
</evidence>
<dbReference type="Gene3D" id="1.20.120.580">
    <property type="entry name" value="bsu32300-like"/>
    <property type="match status" value="1"/>
</dbReference>
<dbReference type="Proteomes" id="UP001329915">
    <property type="component" value="Chromosome"/>
</dbReference>
<evidence type="ECO:0000256" key="1">
    <source>
        <dbReference type="ARBA" id="ARBA00022649"/>
    </source>
</evidence>
<proteinExistence type="inferred from homology"/>
<name>A0AAU0UR41_9FIRM</name>
<dbReference type="InterPro" id="IPR052379">
    <property type="entry name" value="Type_VII_TA_RNase"/>
</dbReference>
<dbReference type="NCBIfam" id="NF047751">
    <property type="entry name" value="HepT_toxin"/>
    <property type="match status" value="1"/>
</dbReference>
<keyword evidence="3" id="KW-0378">Hydrolase</keyword>
<dbReference type="Pfam" id="PF01934">
    <property type="entry name" value="HepT-like"/>
    <property type="match status" value="1"/>
</dbReference>
<protein>
    <submittedName>
        <fullName evidence="5">DUF86 domain-containing protein</fullName>
    </submittedName>
</protein>
<dbReference type="GO" id="GO:0016787">
    <property type="term" value="F:hydrolase activity"/>
    <property type="evidence" value="ECO:0007669"/>
    <property type="project" value="UniProtKB-KW"/>
</dbReference>
<accession>A0AAU0UR41</accession>
<keyword evidence="2" id="KW-0540">Nuclease</keyword>
<dbReference type="GO" id="GO:0110001">
    <property type="term" value="C:toxin-antitoxin complex"/>
    <property type="evidence" value="ECO:0007669"/>
    <property type="project" value="InterPro"/>
</dbReference>
<dbReference type="GO" id="GO:0004540">
    <property type="term" value="F:RNA nuclease activity"/>
    <property type="evidence" value="ECO:0007669"/>
    <property type="project" value="InterPro"/>
</dbReference>
<keyword evidence="6" id="KW-1185">Reference proteome</keyword>
<comment type="similarity">
    <text evidence="4">Belongs to the HepT RNase toxin family.</text>
</comment>
<dbReference type="AlphaFoldDB" id="A0AAU0UR41"/>
<gene>
    <name evidence="5" type="ORF">MFMK1_003115</name>
</gene>
<reference evidence="5 6" key="1">
    <citation type="submission" date="2023-04" db="EMBL/GenBank/DDBJ databases">
        <authorList>
            <person name="Hsu D."/>
        </authorList>
    </citation>
    <scope>NUCLEOTIDE SEQUENCE [LARGE SCALE GENOMIC DNA]</scope>
    <source>
        <strain evidence="5 6">MK1</strain>
    </source>
</reference>
<evidence type="ECO:0000256" key="4">
    <source>
        <dbReference type="ARBA" id="ARBA00024207"/>
    </source>
</evidence>